<keyword evidence="2" id="KW-1185">Reference proteome</keyword>
<dbReference type="EMBL" id="JAACXV010000156">
    <property type="protein sequence ID" value="KAF7282790.1"/>
    <property type="molecule type" value="Genomic_DNA"/>
</dbReference>
<sequence>MNRASLEIKRDPSFRGMAEPLPLVGSDRRLRSPVYYRKKSILLMMGDVRGAFRTRGGASVNPRIVGERTNETLAAWILLSGSFVMNETCFVCVHVCEAKKVTLPACDCHAAIFKPLQ</sequence>
<proteinExistence type="predicted"/>
<dbReference type="AlphaFoldDB" id="A0A834IRM7"/>
<dbReference type="Proteomes" id="UP000625711">
    <property type="component" value="Unassembled WGS sequence"/>
</dbReference>
<accession>A0A834IRM7</accession>
<name>A0A834IRM7_RHYFE</name>
<protein>
    <submittedName>
        <fullName evidence="1">Uncharacterized protein</fullName>
    </submittedName>
</protein>
<evidence type="ECO:0000313" key="2">
    <source>
        <dbReference type="Proteomes" id="UP000625711"/>
    </source>
</evidence>
<evidence type="ECO:0000313" key="1">
    <source>
        <dbReference type="EMBL" id="KAF7282790.1"/>
    </source>
</evidence>
<gene>
    <name evidence="1" type="ORF">GWI33_001938</name>
</gene>
<comment type="caution">
    <text evidence="1">The sequence shown here is derived from an EMBL/GenBank/DDBJ whole genome shotgun (WGS) entry which is preliminary data.</text>
</comment>
<organism evidence="1 2">
    <name type="scientific">Rhynchophorus ferrugineus</name>
    <name type="common">Red palm weevil</name>
    <name type="synonym">Curculio ferrugineus</name>
    <dbReference type="NCBI Taxonomy" id="354439"/>
    <lineage>
        <taxon>Eukaryota</taxon>
        <taxon>Metazoa</taxon>
        <taxon>Ecdysozoa</taxon>
        <taxon>Arthropoda</taxon>
        <taxon>Hexapoda</taxon>
        <taxon>Insecta</taxon>
        <taxon>Pterygota</taxon>
        <taxon>Neoptera</taxon>
        <taxon>Endopterygota</taxon>
        <taxon>Coleoptera</taxon>
        <taxon>Polyphaga</taxon>
        <taxon>Cucujiformia</taxon>
        <taxon>Curculionidae</taxon>
        <taxon>Dryophthorinae</taxon>
        <taxon>Rhynchophorus</taxon>
    </lineage>
</organism>
<reference evidence="1" key="1">
    <citation type="submission" date="2020-08" db="EMBL/GenBank/DDBJ databases">
        <title>Genome sequencing and assembly of the red palm weevil Rhynchophorus ferrugineus.</title>
        <authorList>
            <person name="Dias G.B."/>
            <person name="Bergman C.M."/>
            <person name="Manee M."/>
        </authorList>
    </citation>
    <scope>NUCLEOTIDE SEQUENCE</scope>
    <source>
        <strain evidence="1">AA-2017</strain>
        <tissue evidence="1">Whole larva</tissue>
    </source>
</reference>